<evidence type="ECO:0000256" key="3">
    <source>
        <dbReference type="ARBA" id="ARBA00022764"/>
    </source>
</evidence>
<dbReference type="InterPro" id="IPR038404">
    <property type="entry name" value="TRAP_DctP_sf"/>
</dbReference>
<evidence type="ECO:0000313" key="5">
    <source>
        <dbReference type="EMBL" id="MCB5409390.1"/>
    </source>
</evidence>
<sequence length="371" mass="39416">MKKLLIASVLGGLMSSAALADSYIFTSYLNPTNPLHAAGVEATVQKINREAAGAFSIELFSSGSLVPATTTLQGLGDEVAQFGLVVPAYTASELPLTNTINDLVFASGDALVSALAWTELGLTNARLAEEWNKRGTIFLGGYSTPLYQLICGPVVKSLADVKGKKIRTVGAAQTAWIASLGGVPVSVPSPDIYTGLERGSLDCTMSDATALDKGNRLWEIAKGVTTVEAGVIIGATFVANQRFWSELPPAERRLMLDNFAEGIARTQAQYAMESAAALQGSQERGLDVGPAAEDLAQSLKEFQSAHSASLAASAMKERGIADPSDVIADYFRLEEKWREIFAGVDREDLTAVTRAVRENLYDGLDENSFGL</sequence>
<dbReference type="Pfam" id="PF03480">
    <property type="entry name" value="DctP"/>
    <property type="match status" value="1"/>
</dbReference>
<evidence type="ECO:0000256" key="4">
    <source>
        <dbReference type="SAM" id="SignalP"/>
    </source>
</evidence>
<organism evidence="5 6">
    <name type="scientific">Pseudogemmobacter faecipullorum</name>
    <dbReference type="NCBI Taxonomy" id="2755041"/>
    <lineage>
        <taxon>Bacteria</taxon>
        <taxon>Pseudomonadati</taxon>
        <taxon>Pseudomonadota</taxon>
        <taxon>Alphaproteobacteria</taxon>
        <taxon>Rhodobacterales</taxon>
        <taxon>Paracoccaceae</taxon>
        <taxon>Pseudogemmobacter</taxon>
    </lineage>
</organism>
<evidence type="ECO:0000256" key="1">
    <source>
        <dbReference type="ARBA" id="ARBA00004418"/>
    </source>
</evidence>
<dbReference type="InterPro" id="IPR018389">
    <property type="entry name" value="DctP_fam"/>
</dbReference>
<name>A0ABS8CJ40_9RHOB</name>
<accession>A0ABS8CJ40</accession>
<keyword evidence="6" id="KW-1185">Reference proteome</keyword>
<dbReference type="PANTHER" id="PTHR33376:SF15">
    <property type="entry name" value="BLL6794 PROTEIN"/>
    <property type="match status" value="1"/>
</dbReference>
<evidence type="ECO:0000313" key="6">
    <source>
        <dbReference type="Proteomes" id="UP001198571"/>
    </source>
</evidence>
<proteinExistence type="predicted"/>
<protein>
    <submittedName>
        <fullName evidence="5">C4-dicarboxylate TRAP transporter substrate-binding protein</fullName>
    </submittedName>
</protein>
<dbReference type="Proteomes" id="UP001198571">
    <property type="component" value="Unassembled WGS sequence"/>
</dbReference>
<keyword evidence="3" id="KW-0574">Periplasm</keyword>
<feature type="signal peptide" evidence="4">
    <location>
        <begin position="1"/>
        <end position="20"/>
    </location>
</feature>
<dbReference type="RefSeq" id="WP_226934279.1">
    <property type="nucleotide sequence ID" value="NZ_JACDXX010000003.1"/>
</dbReference>
<evidence type="ECO:0000256" key="2">
    <source>
        <dbReference type="ARBA" id="ARBA00022729"/>
    </source>
</evidence>
<dbReference type="NCBIfam" id="NF037995">
    <property type="entry name" value="TRAP_S1"/>
    <property type="match status" value="1"/>
</dbReference>
<dbReference type="PANTHER" id="PTHR33376">
    <property type="match status" value="1"/>
</dbReference>
<dbReference type="EMBL" id="JACDXX010000003">
    <property type="protein sequence ID" value="MCB5409390.1"/>
    <property type="molecule type" value="Genomic_DNA"/>
</dbReference>
<keyword evidence="2 4" id="KW-0732">Signal</keyword>
<gene>
    <name evidence="5" type="ORF">H0485_05150</name>
</gene>
<feature type="chain" id="PRO_5046348157" evidence="4">
    <location>
        <begin position="21"/>
        <end position="371"/>
    </location>
</feature>
<reference evidence="5 6" key="1">
    <citation type="submission" date="2020-07" db="EMBL/GenBank/DDBJ databases">
        <title>Pseudogemmobacter sp. nov., isolated from poultry manure in Taiwan.</title>
        <authorList>
            <person name="Lin S.-Y."/>
            <person name="Tang Y.-S."/>
            <person name="Young C.-C."/>
        </authorList>
    </citation>
    <scope>NUCLEOTIDE SEQUENCE [LARGE SCALE GENOMIC DNA]</scope>
    <source>
        <strain evidence="5 6">CC-YST710</strain>
    </source>
</reference>
<comment type="subcellular location">
    <subcellularLocation>
        <location evidence="1">Periplasm</location>
    </subcellularLocation>
</comment>
<dbReference type="CDD" id="cd13666">
    <property type="entry name" value="PBP2_TRAP_DctP_like_1"/>
    <property type="match status" value="1"/>
</dbReference>
<comment type="caution">
    <text evidence="5">The sequence shown here is derived from an EMBL/GenBank/DDBJ whole genome shotgun (WGS) entry which is preliminary data.</text>
</comment>
<dbReference type="Gene3D" id="3.40.190.170">
    <property type="entry name" value="Bacterial extracellular solute-binding protein, family 7"/>
    <property type="match status" value="1"/>
</dbReference>